<dbReference type="OrthoDB" id="1564555at2759"/>
<keyword evidence="5" id="KW-1185">Reference proteome</keyword>
<proteinExistence type="inferred from homology"/>
<evidence type="ECO:0000313" key="5">
    <source>
        <dbReference type="Proteomes" id="UP001152798"/>
    </source>
</evidence>
<evidence type="ECO:0000256" key="2">
    <source>
        <dbReference type="SAM" id="MobiDB-lite"/>
    </source>
</evidence>
<dbReference type="SUPFAM" id="SSF49764">
    <property type="entry name" value="HSP20-like chaperones"/>
    <property type="match status" value="1"/>
</dbReference>
<dbReference type="PANTHER" id="PTHR22932:SF1">
    <property type="entry name" value="CO-CHAPERONE PROTEIN DAF-41"/>
    <property type="match status" value="1"/>
</dbReference>
<name>A0A9P0H4Y9_NEZVI</name>
<evidence type="ECO:0000313" key="4">
    <source>
        <dbReference type="EMBL" id="CAH1395327.1"/>
    </source>
</evidence>
<feature type="region of interest" description="Disordered" evidence="2">
    <location>
        <begin position="117"/>
        <end position="167"/>
    </location>
</feature>
<organism evidence="4 5">
    <name type="scientific">Nezara viridula</name>
    <name type="common">Southern green stink bug</name>
    <name type="synonym">Cimex viridulus</name>
    <dbReference type="NCBI Taxonomy" id="85310"/>
    <lineage>
        <taxon>Eukaryota</taxon>
        <taxon>Metazoa</taxon>
        <taxon>Ecdysozoa</taxon>
        <taxon>Arthropoda</taxon>
        <taxon>Hexapoda</taxon>
        <taxon>Insecta</taxon>
        <taxon>Pterygota</taxon>
        <taxon>Neoptera</taxon>
        <taxon>Paraneoptera</taxon>
        <taxon>Hemiptera</taxon>
        <taxon>Heteroptera</taxon>
        <taxon>Panheteroptera</taxon>
        <taxon>Pentatomomorpha</taxon>
        <taxon>Pentatomoidea</taxon>
        <taxon>Pentatomidae</taxon>
        <taxon>Pentatominae</taxon>
        <taxon>Nezara</taxon>
    </lineage>
</organism>
<dbReference type="InterPro" id="IPR007052">
    <property type="entry name" value="CS_dom"/>
</dbReference>
<gene>
    <name evidence="4" type="ORF">NEZAVI_LOCUS5625</name>
</gene>
<dbReference type="GO" id="GO:0051131">
    <property type="term" value="P:chaperone-mediated protein complex assembly"/>
    <property type="evidence" value="ECO:0007669"/>
    <property type="project" value="TreeGrafter"/>
</dbReference>
<evidence type="ECO:0000256" key="1">
    <source>
        <dbReference type="ARBA" id="ARBA00025733"/>
    </source>
</evidence>
<dbReference type="GO" id="GO:0051879">
    <property type="term" value="F:Hsp90 protein binding"/>
    <property type="evidence" value="ECO:0007669"/>
    <property type="project" value="InterPro"/>
</dbReference>
<dbReference type="Proteomes" id="UP001152798">
    <property type="component" value="Chromosome 3"/>
</dbReference>
<dbReference type="PANTHER" id="PTHR22932">
    <property type="entry name" value="TELOMERASE-BINDING PROTEIN P23 HSP90 CO-CHAPERONE"/>
    <property type="match status" value="1"/>
</dbReference>
<dbReference type="Pfam" id="PF04969">
    <property type="entry name" value="CS"/>
    <property type="match status" value="1"/>
</dbReference>
<comment type="similarity">
    <text evidence="1">Belongs to the p23/wos2 family.</text>
</comment>
<dbReference type="Gene3D" id="2.60.40.790">
    <property type="match status" value="1"/>
</dbReference>
<dbReference type="CDD" id="cd06465">
    <property type="entry name" value="p23_hB-ind1_like"/>
    <property type="match status" value="1"/>
</dbReference>
<dbReference type="GO" id="GO:0006457">
    <property type="term" value="P:protein folding"/>
    <property type="evidence" value="ECO:0007669"/>
    <property type="project" value="TreeGrafter"/>
</dbReference>
<feature type="domain" description="CS" evidence="3">
    <location>
        <begin position="12"/>
        <end position="86"/>
    </location>
</feature>
<protein>
    <recommendedName>
        <fullName evidence="3">CS domain-containing protein</fullName>
    </recommendedName>
</protein>
<dbReference type="GO" id="GO:0005829">
    <property type="term" value="C:cytosol"/>
    <property type="evidence" value="ECO:0007669"/>
    <property type="project" value="TreeGrafter"/>
</dbReference>
<dbReference type="FunFam" id="2.60.40.790:FF:000013">
    <property type="entry name" value="Very-long-chain (3R)-3-hydroxyacyl-CoA dehydratase"/>
    <property type="match status" value="1"/>
</dbReference>
<dbReference type="InterPro" id="IPR045250">
    <property type="entry name" value="p23-like"/>
</dbReference>
<evidence type="ECO:0000259" key="3">
    <source>
        <dbReference type="Pfam" id="PF04969"/>
    </source>
</evidence>
<dbReference type="GO" id="GO:0051087">
    <property type="term" value="F:protein-folding chaperone binding"/>
    <property type="evidence" value="ECO:0007669"/>
    <property type="project" value="TreeGrafter"/>
</dbReference>
<sequence>MVQVDSCVNPPPIMWAQRHGIIFLTVCLEDCKSPEIRIEPNQVYFKGTGGTDKKEHEVTIELYKEVDPEKSIKSVRDRIIEIVLKKKEDTSGYWPQLTKEKKKFHWLKVDFNRWQDEEDSDDEVGGGGDLEEMMRSMGGLGCGDSKHSFDDLDPLGDSDDEDIPELE</sequence>
<dbReference type="AlphaFoldDB" id="A0A9P0H4Y9"/>
<accession>A0A9P0H4Y9</accession>
<dbReference type="EMBL" id="OV725079">
    <property type="protein sequence ID" value="CAH1395327.1"/>
    <property type="molecule type" value="Genomic_DNA"/>
</dbReference>
<dbReference type="InterPro" id="IPR008978">
    <property type="entry name" value="HSP20-like_chaperone"/>
</dbReference>
<feature type="compositionally biased region" description="Acidic residues" evidence="2">
    <location>
        <begin position="151"/>
        <end position="167"/>
    </location>
</feature>
<dbReference type="GO" id="GO:0005634">
    <property type="term" value="C:nucleus"/>
    <property type="evidence" value="ECO:0007669"/>
    <property type="project" value="TreeGrafter"/>
</dbReference>
<reference evidence="4" key="1">
    <citation type="submission" date="2022-01" db="EMBL/GenBank/DDBJ databases">
        <authorList>
            <person name="King R."/>
        </authorList>
    </citation>
    <scope>NUCLEOTIDE SEQUENCE</scope>
</reference>